<evidence type="ECO:0000256" key="4">
    <source>
        <dbReference type="ARBA" id="ARBA00023163"/>
    </source>
</evidence>
<dbReference type="PROSITE" id="PS00356">
    <property type="entry name" value="HTH_LACI_1"/>
    <property type="match status" value="1"/>
</dbReference>
<dbReference type="CDD" id="cd06267">
    <property type="entry name" value="PBP1_LacI_sugar_binding-like"/>
    <property type="match status" value="1"/>
</dbReference>
<dbReference type="InterPro" id="IPR010982">
    <property type="entry name" value="Lambda_DNA-bd_dom_sf"/>
</dbReference>
<feature type="domain" description="HTH lacI-type" evidence="5">
    <location>
        <begin position="2"/>
        <end position="56"/>
    </location>
</feature>
<reference evidence="6" key="2">
    <citation type="submission" date="2021-04" db="EMBL/GenBank/DDBJ databases">
        <authorList>
            <person name="Gilroy R."/>
        </authorList>
    </citation>
    <scope>NUCLEOTIDE SEQUENCE</scope>
    <source>
        <strain evidence="6">ChiW7-2402</strain>
    </source>
</reference>
<dbReference type="GO" id="GO:0000976">
    <property type="term" value="F:transcription cis-regulatory region binding"/>
    <property type="evidence" value="ECO:0007669"/>
    <property type="project" value="TreeGrafter"/>
</dbReference>
<keyword evidence="2" id="KW-0805">Transcription regulation</keyword>
<dbReference type="PANTHER" id="PTHR30146">
    <property type="entry name" value="LACI-RELATED TRANSCRIPTIONAL REPRESSOR"/>
    <property type="match status" value="1"/>
</dbReference>
<dbReference type="GO" id="GO:0003700">
    <property type="term" value="F:DNA-binding transcription factor activity"/>
    <property type="evidence" value="ECO:0007669"/>
    <property type="project" value="TreeGrafter"/>
</dbReference>
<gene>
    <name evidence="6" type="ORF">H9964_03770</name>
</gene>
<dbReference type="SUPFAM" id="SSF53822">
    <property type="entry name" value="Periplasmic binding protein-like I"/>
    <property type="match status" value="1"/>
</dbReference>
<dbReference type="Pfam" id="PF00356">
    <property type="entry name" value="LacI"/>
    <property type="match status" value="1"/>
</dbReference>
<accession>A0A9D2G4Y3</accession>
<dbReference type="InterPro" id="IPR001761">
    <property type="entry name" value="Peripla_BP/Lac1_sug-bd_dom"/>
</dbReference>
<evidence type="ECO:0000313" key="7">
    <source>
        <dbReference type="Proteomes" id="UP000824102"/>
    </source>
</evidence>
<dbReference type="SMART" id="SM00354">
    <property type="entry name" value="HTH_LACI"/>
    <property type="match status" value="1"/>
</dbReference>
<evidence type="ECO:0000256" key="3">
    <source>
        <dbReference type="ARBA" id="ARBA00023125"/>
    </source>
</evidence>
<evidence type="ECO:0000256" key="2">
    <source>
        <dbReference type="ARBA" id="ARBA00023015"/>
    </source>
</evidence>
<keyword evidence="4" id="KW-0804">Transcription</keyword>
<dbReference type="InterPro" id="IPR000843">
    <property type="entry name" value="HTH_LacI"/>
</dbReference>
<dbReference type="Gene3D" id="1.10.260.40">
    <property type="entry name" value="lambda repressor-like DNA-binding domains"/>
    <property type="match status" value="1"/>
</dbReference>
<sequence>MITIKDVALRANVSPSTASRALRRIGYISKETHDSVFRAAAELGYIANATAQQLKTRNVRTVGFIISDSNNEYYFSILSDIQKMLTENGMNLIIAFSSENPVDEETCFRSLIASRVSTIFFTPTNDQNEEIISVAKKNGIQVVQLFRDIYRDLDTIINDDESGCRRAAETLLSLGCKRLLLVDVEYLYLDSERVRPDRSTGFLQAVKGSGAKYDILRFPLVDYDTDVLGARIDAFRPDGIITATNIAGLEVLTQLERRGISGIRFITFDDNRWLQFCTLSAIRQNTAILTDSIREIVCTKSSEPRKVLIPQDLLLRREGLIG</sequence>
<dbReference type="SUPFAM" id="SSF47413">
    <property type="entry name" value="lambda repressor-like DNA-binding domains"/>
    <property type="match status" value="1"/>
</dbReference>
<dbReference type="AlphaFoldDB" id="A0A9D2G4Y3"/>
<protein>
    <submittedName>
        <fullName evidence="6">LacI family transcriptional regulator</fullName>
    </submittedName>
</protein>
<dbReference type="PROSITE" id="PS50932">
    <property type="entry name" value="HTH_LACI_2"/>
    <property type="match status" value="1"/>
</dbReference>
<dbReference type="InterPro" id="IPR028082">
    <property type="entry name" value="Peripla_BP_I"/>
</dbReference>
<proteinExistence type="predicted"/>
<keyword evidence="1" id="KW-0678">Repressor</keyword>
<name>A0A9D2G4Y3_9FIRM</name>
<dbReference type="Gene3D" id="3.40.50.2300">
    <property type="match status" value="2"/>
</dbReference>
<dbReference type="PANTHER" id="PTHR30146:SF148">
    <property type="entry name" value="HTH-TYPE TRANSCRIPTIONAL REPRESSOR PURR-RELATED"/>
    <property type="match status" value="1"/>
</dbReference>
<evidence type="ECO:0000259" key="5">
    <source>
        <dbReference type="PROSITE" id="PS50932"/>
    </source>
</evidence>
<evidence type="ECO:0000313" key="6">
    <source>
        <dbReference type="EMBL" id="HIZ72678.1"/>
    </source>
</evidence>
<keyword evidence="3" id="KW-0238">DNA-binding</keyword>
<dbReference type="Proteomes" id="UP000824102">
    <property type="component" value="Unassembled WGS sequence"/>
</dbReference>
<dbReference type="CDD" id="cd01392">
    <property type="entry name" value="HTH_LacI"/>
    <property type="match status" value="1"/>
</dbReference>
<evidence type="ECO:0000256" key="1">
    <source>
        <dbReference type="ARBA" id="ARBA00022491"/>
    </source>
</evidence>
<comment type="caution">
    <text evidence="6">The sequence shown here is derived from an EMBL/GenBank/DDBJ whole genome shotgun (WGS) entry which is preliminary data.</text>
</comment>
<dbReference type="EMBL" id="DXBB01000059">
    <property type="protein sequence ID" value="HIZ72678.1"/>
    <property type="molecule type" value="Genomic_DNA"/>
</dbReference>
<organism evidence="6 7">
    <name type="scientific">Candidatus Gallimonas intestinavium</name>
    <dbReference type="NCBI Taxonomy" id="2838603"/>
    <lineage>
        <taxon>Bacteria</taxon>
        <taxon>Bacillati</taxon>
        <taxon>Bacillota</taxon>
        <taxon>Clostridia</taxon>
        <taxon>Candidatus Gallimonas</taxon>
    </lineage>
</organism>
<dbReference type="Pfam" id="PF00532">
    <property type="entry name" value="Peripla_BP_1"/>
    <property type="match status" value="1"/>
</dbReference>
<reference evidence="6" key="1">
    <citation type="journal article" date="2021" name="PeerJ">
        <title>Extensive microbial diversity within the chicken gut microbiome revealed by metagenomics and culture.</title>
        <authorList>
            <person name="Gilroy R."/>
            <person name="Ravi A."/>
            <person name="Getino M."/>
            <person name="Pursley I."/>
            <person name="Horton D.L."/>
            <person name="Alikhan N.F."/>
            <person name="Baker D."/>
            <person name="Gharbi K."/>
            <person name="Hall N."/>
            <person name="Watson M."/>
            <person name="Adriaenssens E.M."/>
            <person name="Foster-Nyarko E."/>
            <person name="Jarju S."/>
            <person name="Secka A."/>
            <person name="Antonio M."/>
            <person name="Oren A."/>
            <person name="Chaudhuri R.R."/>
            <person name="La Ragione R."/>
            <person name="Hildebrand F."/>
            <person name="Pallen M.J."/>
        </authorList>
    </citation>
    <scope>NUCLEOTIDE SEQUENCE</scope>
    <source>
        <strain evidence="6">ChiW7-2402</strain>
    </source>
</reference>